<protein>
    <submittedName>
        <fullName evidence="3">Uncharacterized protein</fullName>
    </submittedName>
</protein>
<sequence>MGILLNSSPFSATMNSMNQSSGTSLNFTKLPPLNAKSGNKKTLLIILILVFFVIAVLIGVYLVSQRQTLQTPAQTIEELQAEPTPADNQNSPPEEENPPPTENPPDNPPTEPPSGDNACILEVHVTCQGCSGN</sequence>
<feature type="transmembrane region" description="Helical" evidence="2">
    <location>
        <begin position="43"/>
        <end position="63"/>
    </location>
</feature>
<evidence type="ECO:0000256" key="1">
    <source>
        <dbReference type="SAM" id="MobiDB-lite"/>
    </source>
</evidence>
<keyword evidence="2" id="KW-0812">Transmembrane</keyword>
<comment type="caution">
    <text evidence="3">The sequence shown here is derived from an EMBL/GenBank/DDBJ whole genome shotgun (WGS) entry which is preliminary data.</text>
</comment>
<reference evidence="3 4" key="1">
    <citation type="journal article" date="2016" name="Nat. Commun.">
        <title>Thousands of microbial genomes shed light on interconnected biogeochemical processes in an aquifer system.</title>
        <authorList>
            <person name="Anantharaman K."/>
            <person name="Brown C.T."/>
            <person name="Hug L.A."/>
            <person name="Sharon I."/>
            <person name="Castelle C.J."/>
            <person name="Probst A.J."/>
            <person name="Thomas B.C."/>
            <person name="Singh A."/>
            <person name="Wilkins M.J."/>
            <person name="Karaoz U."/>
            <person name="Brodie E.L."/>
            <person name="Williams K.H."/>
            <person name="Hubbard S.S."/>
            <person name="Banfield J.F."/>
        </authorList>
    </citation>
    <scope>NUCLEOTIDE SEQUENCE [LARGE SCALE GENOMIC DNA]</scope>
</reference>
<evidence type="ECO:0000313" key="4">
    <source>
        <dbReference type="Proteomes" id="UP000177159"/>
    </source>
</evidence>
<keyword evidence="2" id="KW-0472">Membrane</keyword>
<name>A0A1F7GV60_9BACT</name>
<dbReference type="AlphaFoldDB" id="A0A1F7GV60"/>
<evidence type="ECO:0000256" key="2">
    <source>
        <dbReference type="SAM" id="Phobius"/>
    </source>
</evidence>
<keyword evidence="2" id="KW-1133">Transmembrane helix</keyword>
<feature type="region of interest" description="Disordered" evidence="1">
    <location>
        <begin position="74"/>
        <end position="118"/>
    </location>
</feature>
<evidence type="ECO:0000313" key="3">
    <source>
        <dbReference type="EMBL" id="OGK22665.1"/>
    </source>
</evidence>
<feature type="compositionally biased region" description="Pro residues" evidence="1">
    <location>
        <begin position="98"/>
        <end position="112"/>
    </location>
</feature>
<proteinExistence type="predicted"/>
<accession>A0A1F7GV60</accession>
<gene>
    <name evidence="3" type="ORF">A3C24_00550</name>
</gene>
<dbReference type="EMBL" id="MFZM01000037">
    <property type="protein sequence ID" value="OGK22665.1"/>
    <property type="molecule type" value="Genomic_DNA"/>
</dbReference>
<organism evidence="3 4">
    <name type="scientific">Candidatus Roizmanbacteria bacterium RIFCSPHIGHO2_02_FULL_37_24</name>
    <dbReference type="NCBI Taxonomy" id="1802037"/>
    <lineage>
        <taxon>Bacteria</taxon>
        <taxon>Candidatus Roizmaniibacteriota</taxon>
    </lineage>
</organism>
<dbReference type="Proteomes" id="UP000177159">
    <property type="component" value="Unassembled WGS sequence"/>
</dbReference>